<organism evidence="2 3">
    <name type="scientific">Gossypium aridum</name>
    <name type="common">American cotton</name>
    <name type="synonym">Erioxylum aridum</name>
    <dbReference type="NCBI Taxonomy" id="34290"/>
    <lineage>
        <taxon>Eukaryota</taxon>
        <taxon>Viridiplantae</taxon>
        <taxon>Streptophyta</taxon>
        <taxon>Embryophyta</taxon>
        <taxon>Tracheophyta</taxon>
        <taxon>Spermatophyta</taxon>
        <taxon>Magnoliopsida</taxon>
        <taxon>eudicotyledons</taxon>
        <taxon>Gunneridae</taxon>
        <taxon>Pentapetalae</taxon>
        <taxon>rosids</taxon>
        <taxon>malvids</taxon>
        <taxon>Malvales</taxon>
        <taxon>Malvaceae</taxon>
        <taxon>Malvoideae</taxon>
        <taxon>Gossypium</taxon>
    </lineage>
</organism>
<evidence type="ECO:0000259" key="1">
    <source>
        <dbReference type="Pfam" id="PF14111"/>
    </source>
</evidence>
<dbReference type="AlphaFoldDB" id="A0A7J8YPP1"/>
<evidence type="ECO:0000313" key="3">
    <source>
        <dbReference type="Proteomes" id="UP000593577"/>
    </source>
</evidence>
<evidence type="ECO:0000313" key="2">
    <source>
        <dbReference type="EMBL" id="MBA0700959.1"/>
    </source>
</evidence>
<protein>
    <recommendedName>
        <fullName evidence="1">DUF4283 domain-containing protein</fullName>
    </recommendedName>
</protein>
<dbReference type="InterPro" id="IPR025558">
    <property type="entry name" value="DUF4283"/>
</dbReference>
<feature type="domain" description="DUF4283" evidence="1">
    <location>
        <begin position="29"/>
        <end position="111"/>
    </location>
</feature>
<reference evidence="2 3" key="1">
    <citation type="journal article" date="2019" name="Genome Biol. Evol.">
        <title>Insights into the evolution of the New World diploid cottons (Gossypium, subgenus Houzingenia) based on genome sequencing.</title>
        <authorList>
            <person name="Grover C.E."/>
            <person name="Arick M.A. 2nd"/>
            <person name="Thrash A."/>
            <person name="Conover J.L."/>
            <person name="Sanders W.S."/>
            <person name="Peterson D.G."/>
            <person name="Frelichowski J.E."/>
            <person name="Scheffler J.A."/>
            <person name="Scheffler B.E."/>
            <person name="Wendel J.F."/>
        </authorList>
    </citation>
    <scope>NUCLEOTIDE SEQUENCE [LARGE SCALE GENOMIC DNA]</scope>
    <source>
        <strain evidence="2">185</strain>
        <tissue evidence="2">Leaf</tissue>
    </source>
</reference>
<dbReference type="PANTHER" id="PTHR31286:SF153">
    <property type="entry name" value="DUF4283 DOMAIN PROTEIN"/>
    <property type="match status" value="1"/>
</dbReference>
<sequence>MVDELANLQITEDEDDPVCDQEYGEEIDDEFKLCLVGKVLTNNAVHFPSMRTVLRKLWHPLEGLLITKMEDKRVLFQFYNELDLKRVTDGTPWFFNKHLIIFHRMERGEDPVQVLLVFSNFWVQVHNLPLGSMSERMARQLENFMGRKEVLEGCNRDMKGVDIEMGTNDNKDEEEPLATLKSFDKSICGTLRSVAKNATNDSVANFSGVLRNKRR</sequence>
<name>A0A7J8YPP1_GOSAI</name>
<dbReference type="InterPro" id="IPR040256">
    <property type="entry name" value="At4g02000-like"/>
</dbReference>
<comment type="caution">
    <text evidence="2">The sequence shown here is derived from an EMBL/GenBank/DDBJ whole genome shotgun (WGS) entry which is preliminary data.</text>
</comment>
<accession>A0A7J8YPP1</accession>
<dbReference type="Proteomes" id="UP000593577">
    <property type="component" value="Unassembled WGS sequence"/>
</dbReference>
<dbReference type="EMBL" id="JABFAA010144418">
    <property type="protein sequence ID" value="MBA0700959.1"/>
    <property type="molecule type" value="Genomic_DNA"/>
</dbReference>
<dbReference type="PANTHER" id="PTHR31286">
    <property type="entry name" value="GLYCINE-RICH CELL WALL STRUCTURAL PROTEIN 1.8-LIKE"/>
    <property type="match status" value="1"/>
</dbReference>
<proteinExistence type="predicted"/>
<gene>
    <name evidence="2" type="ORF">Goari_027455</name>
</gene>
<keyword evidence="3" id="KW-1185">Reference proteome</keyword>
<dbReference type="Pfam" id="PF14111">
    <property type="entry name" value="DUF4283"/>
    <property type="match status" value="1"/>
</dbReference>